<dbReference type="InParanoid" id="A0A165C4E8"/>
<dbReference type="AlphaFoldDB" id="A0A165C4E8"/>
<reference evidence="1 2" key="1">
    <citation type="journal article" date="2016" name="Mol. Biol. Evol.">
        <title>Comparative Genomics of Early-Diverging Mushroom-Forming Fungi Provides Insights into the Origins of Lignocellulose Decay Capabilities.</title>
        <authorList>
            <person name="Nagy L.G."/>
            <person name="Riley R."/>
            <person name="Tritt A."/>
            <person name="Adam C."/>
            <person name="Daum C."/>
            <person name="Floudas D."/>
            <person name="Sun H."/>
            <person name="Yadav J.S."/>
            <person name="Pangilinan J."/>
            <person name="Larsson K.H."/>
            <person name="Matsuura K."/>
            <person name="Barry K."/>
            <person name="Labutti K."/>
            <person name="Kuo R."/>
            <person name="Ohm R.A."/>
            <person name="Bhattacharya S.S."/>
            <person name="Shirouzu T."/>
            <person name="Yoshinaga Y."/>
            <person name="Martin F.M."/>
            <person name="Grigoriev I.V."/>
            <person name="Hibbett D.S."/>
        </authorList>
    </citation>
    <scope>NUCLEOTIDE SEQUENCE [LARGE SCALE GENOMIC DNA]</scope>
    <source>
        <strain evidence="1 2">HHB12029</strain>
    </source>
</reference>
<dbReference type="Proteomes" id="UP000077266">
    <property type="component" value="Unassembled WGS sequence"/>
</dbReference>
<evidence type="ECO:0000313" key="1">
    <source>
        <dbReference type="EMBL" id="KZV81794.1"/>
    </source>
</evidence>
<dbReference type="EMBL" id="KV426368">
    <property type="protein sequence ID" value="KZV81794.1"/>
    <property type="molecule type" value="Genomic_DNA"/>
</dbReference>
<dbReference type="OrthoDB" id="102511at2759"/>
<evidence type="ECO:0000313" key="2">
    <source>
        <dbReference type="Proteomes" id="UP000077266"/>
    </source>
</evidence>
<proteinExistence type="predicted"/>
<protein>
    <submittedName>
        <fullName evidence="1">Uncharacterized protein</fullName>
    </submittedName>
</protein>
<gene>
    <name evidence="1" type="ORF">EXIGLDRAFT_779341</name>
</gene>
<name>A0A165C4E8_EXIGL</name>
<accession>A0A165C4E8</accession>
<organism evidence="1 2">
    <name type="scientific">Exidia glandulosa HHB12029</name>
    <dbReference type="NCBI Taxonomy" id="1314781"/>
    <lineage>
        <taxon>Eukaryota</taxon>
        <taxon>Fungi</taxon>
        <taxon>Dikarya</taxon>
        <taxon>Basidiomycota</taxon>
        <taxon>Agaricomycotina</taxon>
        <taxon>Agaricomycetes</taxon>
        <taxon>Auriculariales</taxon>
        <taxon>Exidiaceae</taxon>
        <taxon>Exidia</taxon>
    </lineage>
</organism>
<dbReference type="STRING" id="1314781.A0A165C4E8"/>
<keyword evidence="2" id="KW-1185">Reference proteome</keyword>
<sequence length="221" mass="24514">MTLCTTSPPSSLTKCRTLAKEYVQCTQKELPLEVLRDMSTATMWSELAARLVKTAHQTDLGRKLLLEDEGAQILQDTESVWLVLLVEAFDLEKVLEDDTFELVAFPQDLSTILSSSRQLALCMTLSSAHTIRATAPSRSPGPAVHRIAFVPESDPPMPLYQHMPMWALHTDVDVLRRLETLLTNSALFVTFLAWSSGSALTEPNAIAFRAIVKVVLCSEDQ</sequence>